<dbReference type="AlphaFoldDB" id="A0AAW4MVL2"/>
<evidence type="ECO:0000313" key="4">
    <source>
        <dbReference type="Proteomes" id="UP001197492"/>
    </source>
</evidence>
<gene>
    <name evidence="1" type="ORF">KSV97_07140</name>
    <name evidence="2" type="ORF">KSW06_06990</name>
</gene>
<comment type="caution">
    <text evidence="1">The sequence shown here is derived from an EMBL/GenBank/DDBJ whole genome shotgun (WGS) entry which is preliminary data.</text>
</comment>
<keyword evidence="4" id="KW-1185">Reference proteome</keyword>
<evidence type="ECO:0000313" key="3">
    <source>
        <dbReference type="Proteomes" id="UP001196408"/>
    </source>
</evidence>
<name>A0AAW4MVL2_9FIRM</name>
<dbReference type="RefSeq" id="WP_006507052.1">
    <property type="nucleotide sequence ID" value="NZ_CP102271.1"/>
</dbReference>
<evidence type="ECO:0000313" key="1">
    <source>
        <dbReference type="EMBL" id="MBV3382994.1"/>
    </source>
</evidence>
<dbReference type="EMBL" id="JAHOEF010000041">
    <property type="protein sequence ID" value="MBV3382994.1"/>
    <property type="molecule type" value="Genomic_DNA"/>
</dbReference>
<organism evidence="1 3">
    <name type="scientific">Catenibacterium mitsuokai</name>
    <dbReference type="NCBI Taxonomy" id="100886"/>
    <lineage>
        <taxon>Bacteria</taxon>
        <taxon>Bacillati</taxon>
        <taxon>Bacillota</taxon>
        <taxon>Erysipelotrichia</taxon>
        <taxon>Erysipelotrichales</taxon>
        <taxon>Coprobacillaceae</taxon>
        <taxon>Catenibacterium</taxon>
    </lineage>
</organism>
<dbReference type="Proteomes" id="UP001197492">
    <property type="component" value="Unassembled WGS sequence"/>
</dbReference>
<proteinExistence type="predicted"/>
<dbReference type="EMBL" id="JAHOEL010000039">
    <property type="protein sequence ID" value="MBV3393001.1"/>
    <property type="molecule type" value="Genomic_DNA"/>
</dbReference>
<evidence type="ECO:0008006" key="5">
    <source>
        <dbReference type="Google" id="ProtNLM"/>
    </source>
</evidence>
<dbReference type="Proteomes" id="UP001196408">
    <property type="component" value="Unassembled WGS sequence"/>
</dbReference>
<evidence type="ECO:0000313" key="2">
    <source>
        <dbReference type="EMBL" id="MBV3393001.1"/>
    </source>
</evidence>
<protein>
    <recommendedName>
        <fullName evidence="5">Phage protein</fullName>
    </recommendedName>
</protein>
<reference evidence="1 4" key="1">
    <citation type="submission" date="2021-06" db="EMBL/GenBank/DDBJ databases">
        <title>Collection of gut derived symbiotic bacterial strains cultured from healthy donors.</title>
        <authorList>
            <person name="Lin H."/>
            <person name="Littmann E."/>
            <person name="Pamer E.G."/>
        </authorList>
    </citation>
    <scope>NUCLEOTIDE SEQUENCE</scope>
    <source>
        <strain evidence="2 4">MSK.21.70</strain>
        <strain evidence="1">MSK.21.82</strain>
    </source>
</reference>
<sequence length="64" mass="7305">MSTEAQKKASANYAKKMTKCVNLAFNKKTDADILEKLDHVESKMGYIKKLIRDDIEKAKKDQSN</sequence>
<accession>A0AAW4MVL2</accession>